<dbReference type="OrthoDB" id="4340602at2759"/>
<gene>
    <name evidence="1" type="ORF">N7456_006915</name>
</gene>
<accession>A0A9W9FIR9</accession>
<organism evidence="1 2">
    <name type="scientific">Penicillium angulare</name>
    <dbReference type="NCBI Taxonomy" id="116970"/>
    <lineage>
        <taxon>Eukaryota</taxon>
        <taxon>Fungi</taxon>
        <taxon>Dikarya</taxon>
        <taxon>Ascomycota</taxon>
        <taxon>Pezizomycotina</taxon>
        <taxon>Eurotiomycetes</taxon>
        <taxon>Eurotiomycetidae</taxon>
        <taxon>Eurotiales</taxon>
        <taxon>Aspergillaceae</taxon>
        <taxon>Penicillium</taxon>
    </lineage>
</organism>
<evidence type="ECO:0000313" key="1">
    <source>
        <dbReference type="EMBL" id="KAJ5100863.1"/>
    </source>
</evidence>
<protein>
    <recommendedName>
        <fullName evidence="3">RING-CH-type domain-containing protein</fullName>
    </recommendedName>
</protein>
<evidence type="ECO:0000313" key="2">
    <source>
        <dbReference type="Proteomes" id="UP001149165"/>
    </source>
</evidence>
<name>A0A9W9FIR9_9EURO</name>
<evidence type="ECO:0008006" key="3">
    <source>
        <dbReference type="Google" id="ProtNLM"/>
    </source>
</evidence>
<reference evidence="1" key="2">
    <citation type="journal article" date="2023" name="IMA Fungus">
        <title>Comparative genomic study of the Penicillium genus elucidates a diverse pangenome and 15 lateral gene transfer events.</title>
        <authorList>
            <person name="Petersen C."/>
            <person name="Sorensen T."/>
            <person name="Nielsen M.R."/>
            <person name="Sondergaard T.E."/>
            <person name="Sorensen J.L."/>
            <person name="Fitzpatrick D.A."/>
            <person name="Frisvad J.C."/>
            <person name="Nielsen K.L."/>
        </authorList>
    </citation>
    <scope>NUCLEOTIDE SEQUENCE</scope>
    <source>
        <strain evidence="1">IBT 30069</strain>
    </source>
</reference>
<keyword evidence="2" id="KW-1185">Reference proteome</keyword>
<dbReference type="Proteomes" id="UP001149165">
    <property type="component" value="Unassembled WGS sequence"/>
</dbReference>
<dbReference type="AlphaFoldDB" id="A0A9W9FIR9"/>
<comment type="caution">
    <text evidence="1">The sequence shown here is derived from an EMBL/GenBank/DDBJ whole genome shotgun (WGS) entry which is preliminary data.</text>
</comment>
<dbReference type="EMBL" id="JAPQKH010000004">
    <property type="protein sequence ID" value="KAJ5100863.1"/>
    <property type="molecule type" value="Genomic_DNA"/>
</dbReference>
<reference evidence="1" key="1">
    <citation type="submission" date="2022-11" db="EMBL/GenBank/DDBJ databases">
        <authorList>
            <person name="Petersen C."/>
        </authorList>
    </citation>
    <scope>NUCLEOTIDE SEQUENCE</scope>
    <source>
        <strain evidence="1">IBT 30069</strain>
    </source>
</reference>
<proteinExistence type="predicted"/>
<sequence>MSTFWNPVNIREINEDLGHRATCCGITGRGVRCRNRIKAKVLRQGREKLSNLAGAPFNAQTLQPILQDIATHFLCARWHRGGQAEQVSRRWYDAATRNHFDGNIVLEYATAPTQDEDDLLQPTLHQRDQDASYYSSPAEVMLPQGIQPYVSTAMLRANNVPWDVSPEQPAIVSSIANILAGTQDLELHHLTVSHEASDIHCTFCLAEDGEPTDENIILRCQRCHAISHLSCMEAWLEQCDAGFETSCCVCRSQGALDAFVRLGLRTATSPTSTSMDEDIDRTHDSQLGGSLLTENRSAHALVHHVEPRRSARLARNVSATPLRRSLRL</sequence>